<evidence type="ECO:0000256" key="1">
    <source>
        <dbReference type="ARBA" id="ARBA00006484"/>
    </source>
</evidence>
<dbReference type="PRINTS" id="PR00080">
    <property type="entry name" value="SDRFAMILY"/>
</dbReference>
<reference evidence="6" key="1">
    <citation type="journal article" date="2019" name="Int. J. Syst. Evol. Microbiol.">
        <title>The Global Catalogue of Microorganisms (GCM) 10K type strain sequencing project: providing services to taxonomists for standard genome sequencing and annotation.</title>
        <authorList>
            <consortium name="The Broad Institute Genomics Platform"/>
            <consortium name="The Broad Institute Genome Sequencing Center for Infectious Disease"/>
            <person name="Wu L."/>
            <person name="Ma J."/>
        </authorList>
    </citation>
    <scope>NUCLEOTIDE SEQUENCE [LARGE SCALE GENOMIC DNA]</scope>
    <source>
        <strain evidence="6">JCM 4395</strain>
    </source>
</reference>
<feature type="domain" description="Ketoreductase" evidence="4">
    <location>
        <begin position="15"/>
        <end position="194"/>
    </location>
</feature>
<dbReference type="PANTHER" id="PTHR24321">
    <property type="entry name" value="DEHYDROGENASES, SHORT CHAIN"/>
    <property type="match status" value="1"/>
</dbReference>
<comment type="caution">
    <text evidence="5">The sequence shown here is derived from an EMBL/GenBank/DDBJ whole genome shotgun (WGS) entry which is preliminary data.</text>
</comment>
<gene>
    <name evidence="5" type="ORF">GCM10010276_23010</name>
</gene>
<evidence type="ECO:0000256" key="3">
    <source>
        <dbReference type="ARBA" id="ARBA00023027"/>
    </source>
</evidence>
<evidence type="ECO:0000313" key="5">
    <source>
        <dbReference type="EMBL" id="GAA2484692.1"/>
    </source>
</evidence>
<dbReference type="Gene3D" id="3.40.50.720">
    <property type="entry name" value="NAD(P)-binding Rossmann-like Domain"/>
    <property type="match status" value="1"/>
</dbReference>
<keyword evidence="3" id="KW-0520">NAD</keyword>
<dbReference type="SMART" id="SM00822">
    <property type="entry name" value="PKS_KR"/>
    <property type="match status" value="1"/>
</dbReference>
<dbReference type="PRINTS" id="PR00081">
    <property type="entry name" value="GDHRDH"/>
</dbReference>
<dbReference type="EMBL" id="BAAASG010000006">
    <property type="protein sequence ID" value="GAA2484692.1"/>
    <property type="molecule type" value="Genomic_DNA"/>
</dbReference>
<dbReference type="Proteomes" id="UP001501777">
    <property type="component" value="Unassembled WGS sequence"/>
</dbReference>
<dbReference type="InterPro" id="IPR036291">
    <property type="entry name" value="NAD(P)-bd_dom_sf"/>
</dbReference>
<dbReference type="SUPFAM" id="SSF51735">
    <property type="entry name" value="NAD(P)-binding Rossmann-fold domains"/>
    <property type="match status" value="1"/>
</dbReference>
<keyword evidence="6" id="KW-1185">Reference proteome</keyword>
<dbReference type="NCBIfam" id="NF005559">
    <property type="entry name" value="PRK07231.1"/>
    <property type="match status" value="1"/>
</dbReference>
<sequence>MTTHGTNEVGGMNGSVVLVTGAGSGIGRAAAELFAGRGARVVAADRSGSAAETADAIADAGGRAIAVQADVSVESDVERMVAAAVSTYGTLDAAFNNAGIAPPVGPFEQLSTASWELSSSVNLRGVWLCMKHELAVMVRQGHGAIVNTSSVAGLVGNAGGAAYSAVKHGVIGLTRSAAAEHGRHGIRVNAIAPGLTRTGMLRQLEELDENLDADVVASQTPLGRVATPQEIAEAAYWLASPRASFVTGHVLAVDGGETCV</sequence>
<dbReference type="Pfam" id="PF13561">
    <property type="entry name" value="adh_short_C2"/>
    <property type="match status" value="1"/>
</dbReference>
<accession>A0ABP5YQB3</accession>
<evidence type="ECO:0000259" key="4">
    <source>
        <dbReference type="SMART" id="SM00822"/>
    </source>
</evidence>
<protein>
    <submittedName>
        <fullName evidence="5">SDR family oxidoreductase</fullName>
    </submittedName>
</protein>
<evidence type="ECO:0000256" key="2">
    <source>
        <dbReference type="ARBA" id="ARBA00023002"/>
    </source>
</evidence>
<dbReference type="PANTHER" id="PTHR24321:SF8">
    <property type="entry name" value="ESTRADIOL 17-BETA-DEHYDROGENASE 8-RELATED"/>
    <property type="match status" value="1"/>
</dbReference>
<dbReference type="InterPro" id="IPR057326">
    <property type="entry name" value="KR_dom"/>
</dbReference>
<proteinExistence type="inferred from homology"/>
<comment type="similarity">
    <text evidence="1">Belongs to the short-chain dehydrogenases/reductases (SDR) family.</text>
</comment>
<dbReference type="InterPro" id="IPR002347">
    <property type="entry name" value="SDR_fam"/>
</dbReference>
<evidence type="ECO:0000313" key="6">
    <source>
        <dbReference type="Proteomes" id="UP001501777"/>
    </source>
</evidence>
<keyword evidence="2" id="KW-0560">Oxidoreductase</keyword>
<dbReference type="CDD" id="cd05233">
    <property type="entry name" value="SDR_c"/>
    <property type="match status" value="1"/>
</dbReference>
<name>A0ABP5YQB3_STRLO</name>
<organism evidence="5 6">
    <name type="scientific">Streptomyces longisporus</name>
    <dbReference type="NCBI Taxonomy" id="1948"/>
    <lineage>
        <taxon>Bacteria</taxon>
        <taxon>Bacillati</taxon>
        <taxon>Actinomycetota</taxon>
        <taxon>Actinomycetes</taxon>
        <taxon>Kitasatosporales</taxon>
        <taxon>Streptomycetaceae</taxon>
        <taxon>Streptomyces</taxon>
    </lineage>
</organism>